<accession>A0A3M9MJN1</accession>
<keyword evidence="3" id="KW-1185">Reference proteome</keyword>
<dbReference type="EMBL" id="RJJD01000008">
    <property type="protein sequence ID" value="RNI25772.1"/>
    <property type="molecule type" value="Genomic_DNA"/>
</dbReference>
<feature type="transmembrane region" description="Helical" evidence="1">
    <location>
        <begin position="295"/>
        <end position="314"/>
    </location>
</feature>
<feature type="transmembrane region" description="Helical" evidence="1">
    <location>
        <begin position="202"/>
        <end position="224"/>
    </location>
</feature>
<reference evidence="2 3" key="1">
    <citation type="submission" date="2018-11" db="EMBL/GenBank/DDBJ databases">
        <title>Rufibacter latericius sp. nov., isolated from water in Baiyang Lake.</title>
        <authorList>
            <person name="Yang Y."/>
        </authorList>
    </citation>
    <scope>NUCLEOTIDE SEQUENCE [LARGE SCALE GENOMIC DNA]</scope>
    <source>
        <strain evidence="2 3">R-22-1c-1</strain>
    </source>
</reference>
<proteinExistence type="predicted"/>
<keyword evidence="1" id="KW-1133">Transmembrane helix</keyword>
<name>A0A3M9MJN1_9BACT</name>
<dbReference type="Proteomes" id="UP000272117">
    <property type="component" value="Unassembled WGS sequence"/>
</dbReference>
<evidence type="ECO:0000313" key="2">
    <source>
        <dbReference type="EMBL" id="RNI25772.1"/>
    </source>
</evidence>
<sequence length="524" mass="60998">MNMPLMKSSIRLGNSTFALLFTLVYGLLLAWFMSYHEMWFDETEPWLLARYSESYAELLYNKRFEGHPNLWYSLLFVITQFTTTLKALQITQGIFAVGFVYVFLRFAPFSRLIKLLICFGYYGLYEYGIISRLYAIEMLFLFLVCTFYPKRFFHWYSYILLLVLLAQTNLFGFFTAGVLGLLLFSEALGIWKETPNWKSPSVWQKTTGILLWTLGCSFSLWSMVRPNEGNGLPYTFFHPYYVYQAAARVWQAFAPVPEFSTSFWNTSFLPVRLEIPLTALLLVVLFGVFYRTKRLLICLFVLFFALFCLFALKMEGSMRHHAHFFFYTNAFLWLKVHYNQSNVEPAPNKQTPLRQDKFVSFSLPVFGFLQLFAGVYALKTEVEHPFYVGKQVAQFLNTVPTHYILATDEGVANSNITAYIGRPIFNLPTGNLKSYYTLDPYEVNDLRPYVLLDWAMALAKQKQTPVILICRSELPIQWASAPVQPIAIFRKDSITKFAFFLYRIDPLPLSNRNMMAEYPAILKD</sequence>
<dbReference type="AlphaFoldDB" id="A0A3M9MJN1"/>
<organism evidence="2 3">
    <name type="scientific">Rufibacter latericius</name>
    <dbReference type="NCBI Taxonomy" id="2487040"/>
    <lineage>
        <taxon>Bacteria</taxon>
        <taxon>Pseudomonadati</taxon>
        <taxon>Bacteroidota</taxon>
        <taxon>Cytophagia</taxon>
        <taxon>Cytophagales</taxon>
        <taxon>Hymenobacteraceae</taxon>
        <taxon>Rufibacter</taxon>
    </lineage>
</organism>
<keyword evidence="1" id="KW-0472">Membrane</keyword>
<dbReference type="RefSeq" id="WP_165864889.1">
    <property type="nucleotide sequence ID" value="NZ_RJJD01000008.1"/>
</dbReference>
<feature type="transmembrane region" description="Helical" evidence="1">
    <location>
        <begin position="155"/>
        <end position="182"/>
    </location>
</feature>
<feature type="transmembrane region" description="Helical" evidence="1">
    <location>
        <begin position="12"/>
        <end position="33"/>
    </location>
</feature>
<keyword evidence="1" id="KW-0812">Transmembrane</keyword>
<evidence type="ECO:0008006" key="4">
    <source>
        <dbReference type="Google" id="ProtNLM"/>
    </source>
</evidence>
<evidence type="ECO:0000256" key="1">
    <source>
        <dbReference type="SAM" id="Phobius"/>
    </source>
</evidence>
<feature type="transmembrane region" description="Helical" evidence="1">
    <location>
        <begin position="273"/>
        <end position="290"/>
    </location>
</feature>
<feature type="transmembrane region" description="Helical" evidence="1">
    <location>
        <begin position="129"/>
        <end position="148"/>
    </location>
</feature>
<protein>
    <recommendedName>
        <fullName evidence="4">Glycosyltransferase RgtA/B/C/D-like domain-containing protein</fullName>
    </recommendedName>
</protein>
<comment type="caution">
    <text evidence="2">The sequence shown here is derived from an EMBL/GenBank/DDBJ whole genome shotgun (WGS) entry which is preliminary data.</text>
</comment>
<evidence type="ECO:0000313" key="3">
    <source>
        <dbReference type="Proteomes" id="UP000272117"/>
    </source>
</evidence>
<gene>
    <name evidence="2" type="ORF">EFB08_13035</name>
</gene>